<evidence type="ECO:0000256" key="2">
    <source>
        <dbReference type="SAM" id="MobiDB-lite"/>
    </source>
</evidence>
<feature type="compositionally biased region" description="Low complexity" evidence="2">
    <location>
        <begin position="188"/>
        <end position="200"/>
    </location>
</feature>
<sequence>MSHESDVDRTVVVSDDDVRVEKSFAREEFPVPAIKFRLVSGSDEPVDVRLVDRIPEEFPMEGIGFHPDYESDNWTAYKDHRVEYERTLEPEESTVTVYGIRLEESSDVAGFLGEPVLERPPVPGEAPEDRPGADVDDILGSDRSQLVRDALQGNGRLANPEAADDPGVEPLAGADSAASDADEEPIVAEPAGSAGDPAPDAGDEPDAPEPRGVASDLTPAVEKAPDSVAPVDPSAESEADTDGADESDAGEDTEEPDAAGADAEEPVAAGADAAAGTAASDEPDAAGAEADAYVDIGAEGDAVAAGGAAAPDGGLAATLAAEIRAGEVSEADLETLRGELDSGLPRSADVRIRRLQSQFADLEAYTDAIEEFIDDEGTGAELVERLDTELEAVTAELEELQDGLDAAAEDRGAIRDGIDALEADLAATDERLDAVDETAEAAADGVDDLQERADAIEGHLDEVESDVGDLVDDIDDVVADLDDVAADLDDTDEYVSRLDDDLEEVRAEVSAVDDDLEEARTSLSADIADLRAEVAALTDELDRLDAIESEIADLQTFRDRLNSAFGPGGGGDADEE</sequence>
<reference evidence="3 4" key="1">
    <citation type="submission" date="2020-08" db="EMBL/GenBank/DDBJ databases">
        <authorList>
            <person name="Seo M.-J."/>
        </authorList>
    </citation>
    <scope>NUCLEOTIDE SEQUENCE [LARGE SCALE GENOMIC DNA]</scope>
    <source>
        <strain evidence="3 4">MBLA0160</strain>
    </source>
</reference>
<dbReference type="AlphaFoldDB" id="A0A7J9SIL6"/>
<keyword evidence="1" id="KW-0175">Coiled coil</keyword>
<evidence type="ECO:0000313" key="4">
    <source>
        <dbReference type="Proteomes" id="UP000546257"/>
    </source>
</evidence>
<name>A0A7J9SIL6_9EURY</name>
<feature type="region of interest" description="Disordered" evidence="2">
    <location>
        <begin position="111"/>
        <end position="292"/>
    </location>
</feature>
<dbReference type="RefSeq" id="WP_185192738.1">
    <property type="nucleotide sequence ID" value="NZ_JACKXD010000003.1"/>
</dbReference>
<dbReference type="Gene3D" id="1.10.287.1490">
    <property type="match status" value="1"/>
</dbReference>
<dbReference type="EMBL" id="JACKXD010000003">
    <property type="protein sequence ID" value="MBB6646352.1"/>
    <property type="molecule type" value="Genomic_DNA"/>
</dbReference>
<evidence type="ECO:0000313" key="3">
    <source>
        <dbReference type="EMBL" id="MBB6646352.1"/>
    </source>
</evidence>
<dbReference type="Proteomes" id="UP000546257">
    <property type="component" value="Unassembled WGS sequence"/>
</dbReference>
<organism evidence="3 4">
    <name type="scientific">Halobellus ruber</name>
    <dbReference type="NCBI Taxonomy" id="2761102"/>
    <lineage>
        <taxon>Archaea</taxon>
        <taxon>Methanobacteriati</taxon>
        <taxon>Methanobacteriota</taxon>
        <taxon>Stenosarchaea group</taxon>
        <taxon>Halobacteria</taxon>
        <taxon>Halobacteriales</taxon>
        <taxon>Haloferacaceae</taxon>
        <taxon>Halobellus</taxon>
    </lineage>
</organism>
<dbReference type="PANTHER" id="PTHR43941">
    <property type="entry name" value="STRUCTURAL MAINTENANCE OF CHROMOSOMES PROTEIN 2"/>
    <property type="match status" value="1"/>
</dbReference>
<gene>
    <name evidence="3" type="ORF">H5V44_08630</name>
</gene>
<feature type="coiled-coil region" evidence="1">
    <location>
        <begin position="383"/>
        <end position="547"/>
    </location>
</feature>
<accession>A0A7J9SIL6</accession>
<keyword evidence="4" id="KW-1185">Reference proteome</keyword>
<feature type="compositionally biased region" description="Acidic residues" evidence="2">
    <location>
        <begin position="235"/>
        <end position="265"/>
    </location>
</feature>
<proteinExistence type="predicted"/>
<evidence type="ECO:0000256" key="1">
    <source>
        <dbReference type="SAM" id="Coils"/>
    </source>
</evidence>
<protein>
    <recommendedName>
        <fullName evidence="5">t-SNARE coiled-coil homology domain-containing protein</fullName>
    </recommendedName>
</protein>
<evidence type="ECO:0008006" key="5">
    <source>
        <dbReference type="Google" id="ProtNLM"/>
    </source>
</evidence>
<dbReference type="SUPFAM" id="SSF57997">
    <property type="entry name" value="Tropomyosin"/>
    <property type="match status" value="1"/>
</dbReference>
<comment type="caution">
    <text evidence="3">The sequence shown here is derived from an EMBL/GenBank/DDBJ whole genome shotgun (WGS) entry which is preliminary data.</text>
</comment>
<feature type="compositionally biased region" description="Low complexity" evidence="2">
    <location>
        <begin position="266"/>
        <end position="292"/>
    </location>
</feature>